<evidence type="ECO:0000313" key="2">
    <source>
        <dbReference type="Proteomes" id="UP001172082"/>
    </source>
</evidence>
<keyword evidence="2" id="KW-1185">Reference proteome</keyword>
<dbReference type="InterPro" id="IPR011466">
    <property type="entry name" value="DUF1572"/>
</dbReference>
<dbReference type="EMBL" id="JAUJEA010000003">
    <property type="protein sequence ID" value="MDN5202078.1"/>
    <property type="molecule type" value="Genomic_DNA"/>
</dbReference>
<sequence>MNQTTWIGEFLSQSVYRMDENTVKIEKCLQELNEEEIWQRPNQSSNSVGNLLLHLCGNITQYIIASLGETEDNRQRDEEFQATGGFSKSVLLEKLVSTVSKANEVIKNASQKNLLQTRSVQGFNFSGIGIVLHVVEHYSYHTGQIAFWIKLLKDKDLGFYDGVDLNKKNEF</sequence>
<gene>
    <name evidence="1" type="ORF">QQ008_11910</name>
</gene>
<accession>A0ABT8KNR4</accession>
<name>A0ABT8KNR4_9BACT</name>
<organism evidence="1 2">
    <name type="scientific">Splendidivirga corallicola</name>
    <dbReference type="NCBI Taxonomy" id="3051826"/>
    <lineage>
        <taxon>Bacteria</taxon>
        <taxon>Pseudomonadati</taxon>
        <taxon>Bacteroidota</taxon>
        <taxon>Cytophagia</taxon>
        <taxon>Cytophagales</taxon>
        <taxon>Splendidivirgaceae</taxon>
        <taxon>Splendidivirga</taxon>
    </lineage>
</organism>
<dbReference type="Pfam" id="PF07609">
    <property type="entry name" value="DUF1572"/>
    <property type="match status" value="1"/>
</dbReference>
<dbReference type="Gene3D" id="1.20.120.450">
    <property type="entry name" value="dinb family like domain"/>
    <property type="match status" value="1"/>
</dbReference>
<dbReference type="RefSeq" id="WP_346752101.1">
    <property type="nucleotide sequence ID" value="NZ_JAUJEA010000003.1"/>
</dbReference>
<proteinExistence type="predicted"/>
<evidence type="ECO:0000313" key="1">
    <source>
        <dbReference type="EMBL" id="MDN5202078.1"/>
    </source>
</evidence>
<dbReference type="InterPro" id="IPR034660">
    <property type="entry name" value="DinB/YfiT-like"/>
</dbReference>
<comment type="caution">
    <text evidence="1">The sequence shown here is derived from an EMBL/GenBank/DDBJ whole genome shotgun (WGS) entry which is preliminary data.</text>
</comment>
<protein>
    <submittedName>
        <fullName evidence="1">DinB family protein</fullName>
    </submittedName>
</protein>
<dbReference type="SUPFAM" id="SSF109854">
    <property type="entry name" value="DinB/YfiT-like putative metalloenzymes"/>
    <property type="match status" value="1"/>
</dbReference>
<reference evidence="1" key="1">
    <citation type="submission" date="2023-06" db="EMBL/GenBank/DDBJ databases">
        <title>Genomic of Parafulvivirga corallium.</title>
        <authorList>
            <person name="Wang G."/>
        </authorList>
    </citation>
    <scope>NUCLEOTIDE SEQUENCE</scope>
    <source>
        <strain evidence="1">BMA10</strain>
    </source>
</reference>
<dbReference type="Proteomes" id="UP001172082">
    <property type="component" value="Unassembled WGS sequence"/>
</dbReference>